<protein>
    <recommendedName>
        <fullName evidence="1">Glyoxalase-related protein domain-containing protein</fullName>
    </recommendedName>
</protein>
<proteinExistence type="predicted"/>
<gene>
    <name evidence="2" type="ORF">C7I84_14045</name>
</gene>
<reference evidence="2 3" key="1">
    <citation type="submission" date="2018-03" db="EMBL/GenBank/DDBJ databases">
        <title>The draft genome of Mesorhizobium sp. 6GN-30.</title>
        <authorList>
            <person name="Liu L."/>
            <person name="Li L."/>
            <person name="Wang T."/>
            <person name="Zhang X."/>
            <person name="Liang L."/>
        </authorList>
    </citation>
    <scope>NUCLEOTIDE SEQUENCE [LARGE SCALE GENOMIC DNA]</scope>
    <source>
        <strain evidence="2 3">6GN30</strain>
    </source>
</reference>
<evidence type="ECO:0000313" key="2">
    <source>
        <dbReference type="EMBL" id="PSJ59137.1"/>
    </source>
</evidence>
<organism evidence="2 3">
    <name type="scientific">Kumtagia ephedrae</name>
    <dbReference type="NCBI Taxonomy" id="2116701"/>
    <lineage>
        <taxon>Bacteria</taxon>
        <taxon>Pseudomonadati</taxon>
        <taxon>Pseudomonadota</taxon>
        <taxon>Alphaproteobacteria</taxon>
        <taxon>Hyphomicrobiales</taxon>
        <taxon>Phyllobacteriaceae</taxon>
        <taxon>Kumtagia</taxon>
    </lineage>
</organism>
<evidence type="ECO:0000259" key="1">
    <source>
        <dbReference type="Pfam" id="PF20066"/>
    </source>
</evidence>
<keyword evidence="3" id="KW-1185">Reference proteome</keyword>
<dbReference type="EMBL" id="PXYK01000012">
    <property type="protein sequence ID" value="PSJ59137.1"/>
    <property type="molecule type" value="Genomic_DNA"/>
</dbReference>
<evidence type="ECO:0000313" key="3">
    <source>
        <dbReference type="Proteomes" id="UP000241229"/>
    </source>
</evidence>
<accession>A0A2P7S9J6</accession>
<name>A0A2P7S9J6_9HYPH</name>
<dbReference type="Pfam" id="PF20066">
    <property type="entry name" value="Glyoxalase_8"/>
    <property type="match status" value="1"/>
</dbReference>
<sequence length="234" mass="25159">MAKALRQGLNERGIALTHSDCLELVARQFGFQDWNILAARISDGGTPQVALRLPEGWIAGGSKPEHYEMGVDSGMPGSPALIRCKYEADDPAYLSAEKGFGTLMQSVAAAGYLGKRLRLNAELRTEEVSGAGTIWMRIDRAPGQTARFDNMESRSDQGVLAGTTGWTPRQIVLDVPDDAESIHFGFYLRGTGRTWLRNVTLVEVGEDVAATGGGGAYLAGPTNLDFSRLSPGSR</sequence>
<dbReference type="Proteomes" id="UP000241229">
    <property type="component" value="Unassembled WGS sequence"/>
</dbReference>
<dbReference type="Gene3D" id="2.60.120.260">
    <property type="entry name" value="Galactose-binding domain-like"/>
    <property type="match status" value="1"/>
</dbReference>
<feature type="domain" description="Glyoxalase-related protein" evidence="1">
    <location>
        <begin position="2"/>
        <end position="46"/>
    </location>
</feature>
<dbReference type="AlphaFoldDB" id="A0A2P7S9J6"/>
<dbReference type="InterPro" id="IPR045517">
    <property type="entry name" value="Glyoxalase_8"/>
</dbReference>
<comment type="caution">
    <text evidence="2">The sequence shown here is derived from an EMBL/GenBank/DDBJ whole genome shotgun (WGS) entry which is preliminary data.</text>
</comment>